<comment type="pathway">
    <text evidence="1">Cofactor biosynthesis; adenosylcobalamin biosynthesis.</text>
</comment>
<dbReference type="InterPro" id="IPR014777">
    <property type="entry name" value="4pyrrole_Mease_sub1"/>
</dbReference>
<dbReference type="Proteomes" id="UP000051439">
    <property type="component" value="Unassembled WGS sequence"/>
</dbReference>
<protein>
    <submittedName>
        <fullName evidence="9">Precorrin-2 C(20)-methyltransferase</fullName>
    </submittedName>
</protein>
<dbReference type="Gene3D" id="3.30.950.10">
    <property type="entry name" value="Methyltransferase, Cobalt-precorrin-4 Transmethylase, Domain 2"/>
    <property type="match status" value="1"/>
</dbReference>
<sequence>MGTFYGIGVGPGDSELITVKAVNTIKKLDVLYTPKAHKSGLSFAEQIAKPYFTDSLTIKRRHFPMTHNLEEKQQSWNEIAAEITKDAKAGMEVGFITLGDPSVYSTYSYLADIVRDSVPVQTIAGISSYSQIAAEVSIPLTLDDESLEVIPATAPLDKISQALDVNDNVIVMKVSTKFEAVYKLLSDRELLGNALLVTDASLESEKTRKLSEMDISEKVPYFSTVLIKKQLRF</sequence>
<evidence type="ECO:0000256" key="7">
    <source>
        <dbReference type="PIRNR" id="PIRNR036427"/>
    </source>
</evidence>
<evidence type="ECO:0000256" key="1">
    <source>
        <dbReference type="ARBA" id="ARBA00004953"/>
    </source>
</evidence>
<dbReference type="UniPathway" id="UPA00148"/>
<dbReference type="PANTHER" id="PTHR43467">
    <property type="entry name" value="COBALT-PRECORRIN-2 C(20)-METHYLTRANSFERASE"/>
    <property type="match status" value="1"/>
</dbReference>
<organism evidence="9 10">
    <name type="scientific">Lentilactobacillus kisonensis DSM 19906 = JCM 15041</name>
    <dbReference type="NCBI Taxonomy" id="1423766"/>
    <lineage>
        <taxon>Bacteria</taxon>
        <taxon>Bacillati</taxon>
        <taxon>Bacillota</taxon>
        <taxon>Bacilli</taxon>
        <taxon>Lactobacillales</taxon>
        <taxon>Lactobacillaceae</taxon>
        <taxon>Lentilactobacillus</taxon>
    </lineage>
</organism>
<reference evidence="9 10" key="1">
    <citation type="journal article" date="2015" name="Genome Announc.">
        <title>Expanding the biotechnology potential of lactobacilli through comparative genomics of 213 strains and associated genera.</title>
        <authorList>
            <person name="Sun Z."/>
            <person name="Harris H.M."/>
            <person name="McCann A."/>
            <person name="Guo C."/>
            <person name="Argimon S."/>
            <person name="Zhang W."/>
            <person name="Yang X."/>
            <person name="Jeffery I.B."/>
            <person name="Cooney J.C."/>
            <person name="Kagawa T.F."/>
            <person name="Liu W."/>
            <person name="Song Y."/>
            <person name="Salvetti E."/>
            <person name="Wrobel A."/>
            <person name="Rasinkangas P."/>
            <person name="Parkhill J."/>
            <person name="Rea M.C."/>
            <person name="O'Sullivan O."/>
            <person name="Ritari J."/>
            <person name="Douillard F.P."/>
            <person name="Paul Ross R."/>
            <person name="Yang R."/>
            <person name="Briner A.E."/>
            <person name="Felis G.E."/>
            <person name="de Vos W.M."/>
            <person name="Barrangou R."/>
            <person name="Klaenhammer T.R."/>
            <person name="Caufield P.W."/>
            <person name="Cui Y."/>
            <person name="Zhang H."/>
            <person name="O'Toole P.W."/>
        </authorList>
    </citation>
    <scope>NUCLEOTIDE SEQUENCE [LARGE SCALE GENOMIC DNA]</scope>
    <source>
        <strain evidence="9 10">DSM 19906</strain>
    </source>
</reference>
<accession>A0A0R1NNY2</accession>
<dbReference type="RefSeq" id="WP_056949426.1">
    <property type="nucleotide sequence ID" value="NZ_AZEB01000013.1"/>
</dbReference>
<proteinExistence type="inferred from homology"/>
<keyword evidence="6" id="KW-0949">S-adenosyl-L-methionine</keyword>
<dbReference type="InterPro" id="IPR035996">
    <property type="entry name" value="4pyrrol_Methylase_sf"/>
</dbReference>
<dbReference type="InterPro" id="IPR006364">
    <property type="entry name" value="CobI/CbiL/CobIJ_dom"/>
</dbReference>
<evidence type="ECO:0000256" key="3">
    <source>
        <dbReference type="ARBA" id="ARBA00022573"/>
    </source>
</evidence>
<dbReference type="EMBL" id="AZEB01000013">
    <property type="protein sequence ID" value="KRL21628.1"/>
    <property type="molecule type" value="Genomic_DNA"/>
</dbReference>
<dbReference type="InterPro" id="IPR012382">
    <property type="entry name" value="CobI/CbiL"/>
</dbReference>
<gene>
    <name evidence="9" type="ORF">FC98_GL000655</name>
</gene>
<dbReference type="CDD" id="cd11645">
    <property type="entry name" value="Precorrin_2_C20_MT"/>
    <property type="match status" value="1"/>
</dbReference>
<name>A0A0R1NNY2_9LACO</name>
<keyword evidence="10" id="KW-1185">Reference proteome</keyword>
<keyword evidence="5 9" id="KW-0808">Transferase</keyword>
<dbReference type="PATRIC" id="fig|1423766.4.peg.675"/>
<dbReference type="GO" id="GO:0009236">
    <property type="term" value="P:cobalamin biosynthetic process"/>
    <property type="evidence" value="ECO:0007669"/>
    <property type="project" value="UniProtKB-UniRule"/>
</dbReference>
<dbReference type="Pfam" id="PF00590">
    <property type="entry name" value="TP_methylase"/>
    <property type="match status" value="1"/>
</dbReference>
<comment type="caution">
    <text evidence="9">The sequence shown here is derived from an EMBL/GenBank/DDBJ whole genome shotgun (WGS) entry which is preliminary data.</text>
</comment>
<dbReference type="NCBIfam" id="NF004059">
    <property type="entry name" value="PRK05576.1-2"/>
    <property type="match status" value="1"/>
</dbReference>
<feature type="domain" description="Tetrapyrrole methylase" evidence="8">
    <location>
        <begin position="3"/>
        <end position="209"/>
    </location>
</feature>
<evidence type="ECO:0000313" key="10">
    <source>
        <dbReference type="Proteomes" id="UP000051439"/>
    </source>
</evidence>
<dbReference type="InterPro" id="IPR000878">
    <property type="entry name" value="4pyrrol_Mease"/>
</dbReference>
<keyword evidence="3" id="KW-0169">Cobalamin biosynthesis</keyword>
<evidence type="ECO:0000256" key="2">
    <source>
        <dbReference type="ARBA" id="ARBA00005879"/>
    </source>
</evidence>
<evidence type="ECO:0000313" key="9">
    <source>
        <dbReference type="EMBL" id="KRL21628.1"/>
    </source>
</evidence>
<dbReference type="GO" id="GO:0032259">
    <property type="term" value="P:methylation"/>
    <property type="evidence" value="ECO:0007669"/>
    <property type="project" value="UniProtKB-KW"/>
</dbReference>
<evidence type="ECO:0000259" key="8">
    <source>
        <dbReference type="Pfam" id="PF00590"/>
    </source>
</evidence>
<dbReference type="GO" id="GO:0030788">
    <property type="term" value="F:precorrin-2 C20-methyltransferase activity"/>
    <property type="evidence" value="ECO:0007669"/>
    <property type="project" value="InterPro"/>
</dbReference>
<dbReference type="PIRSF" id="PIRSF036427">
    <property type="entry name" value="Precrrn-2_mtase"/>
    <property type="match status" value="1"/>
</dbReference>
<evidence type="ECO:0000256" key="5">
    <source>
        <dbReference type="ARBA" id="ARBA00022679"/>
    </source>
</evidence>
<dbReference type="Gene3D" id="3.40.1010.10">
    <property type="entry name" value="Cobalt-precorrin-4 Transmethylase, Domain 1"/>
    <property type="match status" value="1"/>
</dbReference>
<dbReference type="InterPro" id="IPR014776">
    <property type="entry name" value="4pyrrole_Mease_sub2"/>
</dbReference>
<comment type="similarity">
    <text evidence="2 7">Belongs to the precorrin methyltransferase family.</text>
</comment>
<evidence type="ECO:0000256" key="6">
    <source>
        <dbReference type="ARBA" id="ARBA00022691"/>
    </source>
</evidence>
<keyword evidence="4 9" id="KW-0489">Methyltransferase</keyword>
<dbReference type="PANTHER" id="PTHR43467:SF2">
    <property type="entry name" value="COBALT-PRECORRIN-2 C(20)-METHYLTRANSFERASE"/>
    <property type="match status" value="1"/>
</dbReference>
<dbReference type="SUPFAM" id="SSF53790">
    <property type="entry name" value="Tetrapyrrole methylase"/>
    <property type="match status" value="1"/>
</dbReference>
<evidence type="ECO:0000256" key="4">
    <source>
        <dbReference type="ARBA" id="ARBA00022603"/>
    </source>
</evidence>
<dbReference type="AlphaFoldDB" id="A0A0R1NNY2"/>
<dbReference type="NCBIfam" id="TIGR01467">
    <property type="entry name" value="cobI_cbiL"/>
    <property type="match status" value="1"/>
</dbReference>